<accession>A0AAI8R6X3</accession>
<comment type="similarity">
    <text evidence="7">Belongs to the binding-protein-dependent transport system permease family.</text>
</comment>
<keyword evidence="4 7" id="KW-0812">Transmembrane</keyword>
<feature type="domain" description="ABC transmembrane type-1" evidence="8">
    <location>
        <begin position="71"/>
        <end position="285"/>
    </location>
</feature>
<evidence type="ECO:0000256" key="2">
    <source>
        <dbReference type="ARBA" id="ARBA00022448"/>
    </source>
</evidence>
<dbReference type="EMBL" id="AP019810">
    <property type="protein sequence ID" value="BBM13334.1"/>
    <property type="molecule type" value="Genomic_DNA"/>
</dbReference>
<dbReference type="PANTHER" id="PTHR30193:SF37">
    <property type="entry name" value="INNER MEMBRANE ABC TRANSPORTER PERMEASE PROTEIN YCJO"/>
    <property type="match status" value="1"/>
</dbReference>
<keyword evidence="9" id="KW-0762">Sugar transport</keyword>
<dbReference type="GO" id="GO:0005886">
    <property type="term" value="C:plasma membrane"/>
    <property type="evidence" value="ECO:0007669"/>
    <property type="project" value="UniProtKB-SubCell"/>
</dbReference>
<sequence length="296" mass="33976">MMGKKNYNSENQLKAWYFLLPALLAIFVFNIYPLFRAFFMSFQKGTLINPRFAGVENYQRLFSDPVFFRALKNTAFYSFTVVPIALILSLAIAWVIFEKVKYKSFFEAIFFMPYVTSTIAIGIVFRYFFNGSYGLINYLLEFVGLPRVNWLDSVSMSMPTLILFGIWTSLAFNIIILLAGFRNIDKEHYKIAKMFGANEWEIFLQITLPQLLPTLTFLLTVNLIGAFKIYTQVYALFGGQAGIAKSAMTAVFYIYDKFHVAGRPGLAMAATLVLFLLILSITFFQQLILKKVGRQR</sequence>
<keyword evidence="2 7" id="KW-0813">Transport</keyword>
<protein>
    <submittedName>
        <fullName evidence="9">ABC-type sugar transport system, permease component</fullName>
    </submittedName>
</protein>
<dbReference type="SUPFAM" id="SSF161098">
    <property type="entry name" value="MetI-like"/>
    <property type="match status" value="1"/>
</dbReference>
<dbReference type="Pfam" id="PF00528">
    <property type="entry name" value="BPD_transp_1"/>
    <property type="match status" value="1"/>
</dbReference>
<dbReference type="InterPro" id="IPR035906">
    <property type="entry name" value="MetI-like_sf"/>
</dbReference>
<dbReference type="InterPro" id="IPR000515">
    <property type="entry name" value="MetI-like"/>
</dbReference>
<evidence type="ECO:0000256" key="3">
    <source>
        <dbReference type="ARBA" id="ARBA00022475"/>
    </source>
</evidence>
<evidence type="ECO:0000313" key="9">
    <source>
        <dbReference type="EMBL" id="BBM13334.1"/>
    </source>
</evidence>
<feature type="transmembrane region" description="Helical" evidence="7">
    <location>
        <begin position="109"/>
        <end position="129"/>
    </location>
</feature>
<feature type="transmembrane region" description="Helical" evidence="7">
    <location>
        <begin position="266"/>
        <end position="288"/>
    </location>
</feature>
<keyword evidence="6 7" id="KW-0472">Membrane</keyword>
<evidence type="ECO:0000256" key="4">
    <source>
        <dbReference type="ARBA" id="ARBA00022692"/>
    </source>
</evidence>
<feature type="transmembrane region" description="Helical" evidence="7">
    <location>
        <begin position="75"/>
        <end position="97"/>
    </location>
</feature>
<dbReference type="GO" id="GO:0055085">
    <property type="term" value="P:transmembrane transport"/>
    <property type="evidence" value="ECO:0007669"/>
    <property type="project" value="InterPro"/>
</dbReference>
<dbReference type="CDD" id="cd06261">
    <property type="entry name" value="TM_PBP2"/>
    <property type="match status" value="1"/>
</dbReference>
<feature type="transmembrane region" description="Helical" evidence="7">
    <location>
        <begin position="233"/>
        <end position="254"/>
    </location>
</feature>
<feature type="transmembrane region" description="Helical" evidence="7">
    <location>
        <begin position="15"/>
        <end position="35"/>
    </location>
</feature>
<keyword evidence="5 7" id="KW-1133">Transmembrane helix</keyword>
<evidence type="ECO:0000256" key="6">
    <source>
        <dbReference type="ARBA" id="ARBA00023136"/>
    </source>
</evidence>
<evidence type="ECO:0000256" key="5">
    <source>
        <dbReference type="ARBA" id="ARBA00022989"/>
    </source>
</evidence>
<evidence type="ECO:0000259" key="8">
    <source>
        <dbReference type="PROSITE" id="PS50928"/>
    </source>
</evidence>
<reference evidence="9 10" key="1">
    <citation type="submission" date="2019-07" db="EMBL/GenBank/DDBJ databases">
        <title>antibiotic susceptibility of plant-derived lactic acid bacteria.</title>
        <authorList>
            <person name="Sugiyama M."/>
            <person name="Noda M."/>
        </authorList>
    </citation>
    <scope>NUCLEOTIDE SEQUENCE [LARGE SCALE GENOMIC DNA]</scope>
    <source>
        <strain evidence="9 10">15-1A</strain>
    </source>
</reference>
<comment type="subcellular location">
    <subcellularLocation>
        <location evidence="1 7">Cell membrane</location>
        <topology evidence="1 7">Multi-pass membrane protein</topology>
    </subcellularLocation>
</comment>
<evidence type="ECO:0000256" key="1">
    <source>
        <dbReference type="ARBA" id="ARBA00004651"/>
    </source>
</evidence>
<feature type="transmembrane region" description="Helical" evidence="7">
    <location>
        <begin position="161"/>
        <end position="181"/>
    </location>
</feature>
<organism evidence="9 10">
    <name type="scientific">Enterococcus mundtii</name>
    <dbReference type="NCBI Taxonomy" id="53346"/>
    <lineage>
        <taxon>Bacteria</taxon>
        <taxon>Bacillati</taxon>
        <taxon>Bacillota</taxon>
        <taxon>Bacilli</taxon>
        <taxon>Lactobacillales</taxon>
        <taxon>Enterococcaceae</taxon>
        <taxon>Enterococcus</taxon>
    </lineage>
</organism>
<dbReference type="PANTHER" id="PTHR30193">
    <property type="entry name" value="ABC TRANSPORTER PERMEASE PROTEIN"/>
    <property type="match status" value="1"/>
</dbReference>
<gene>
    <name evidence="9" type="ORF">EM151A_0092</name>
</gene>
<evidence type="ECO:0000313" key="10">
    <source>
        <dbReference type="Proteomes" id="UP000509460"/>
    </source>
</evidence>
<dbReference type="InterPro" id="IPR051393">
    <property type="entry name" value="ABC_transporter_permease"/>
</dbReference>
<dbReference type="PROSITE" id="PS50928">
    <property type="entry name" value="ABC_TM1"/>
    <property type="match status" value="1"/>
</dbReference>
<proteinExistence type="inferred from homology"/>
<dbReference type="Proteomes" id="UP000509460">
    <property type="component" value="Chromosome"/>
</dbReference>
<evidence type="ECO:0000256" key="7">
    <source>
        <dbReference type="RuleBase" id="RU363032"/>
    </source>
</evidence>
<keyword evidence="3" id="KW-1003">Cell membrane</keyword>
<name>A0AAI8R6X3_ENTMU</name>
<dbReference type="Gene3D" id="1.10.3720.10">
    <property type="entry name" value="MetI-like"/>
    <property type="match status" value="1"/>
</dbReference>
<dbReference type="AlphaFoldDB" id="A0AAI8R6X3"/>